<dbReference type="InterPro" id="IPR050263">
    <property type="entry name" value="Bact_Fimbrial_Adh_Pro"/>
</dbReference>
<dbReference type="RefSeq" id="WP_059508075.1">
    <property type="nucleotide sequence ID" value="NZ_CABVPO010000004.1"/>
</dbReference>
<feature type="signal peptide" evidence="5">
    <location>
        <begin position="1"/>
        <end position="26"/>
    </location>
</feature>
<dbReference type="Proteomes" id="UP000473571">
    <property type="component" value="Unassembled WGS sequence"/>
</dbReference>
<evidence type="ECO:0000313" key="6">
    <source>
        <dbReference type="EMBL" id="KAB0684848.1"/>
    </source>
</evidence>
<evidence type="ECO:0000256" key="4">
    <source>
        <dbReference type="ARBA" id="ARBA00023263"/>
    </source>
</evidence>
<reference evidence="7 8" key="1">
    <citation type="submission" date="2015-11" db="EMBL/GenBank/DDBJ databases">
        <title>Expanding the genomic diversity of Burkholderia species for the development of highly accurate diagnostics.</title>
        <authorList>
            <person name="Sahl J."/>
            <person name="Keim P."/>
            <person name="Wagner D."/>
        </authorList>
    </citation>
    <scope>NUCLEOTIDE SEQUENCE [LARGE SCALE GENOMIC DNA]</scope>
    <source>
        <strain evidence="7 8">MSMB793WGS</strain>
    </source>
</reference>
<dbReference type="Pfam" id="PF16970">
    <property type="entry name" value="FimA"/>
    <property type="match status" value="1"/>
</dbReference>
<dbReference type="SUPFAM" id="SSF49401">
    <property type="entry name" value="Bacterial adhesins"/>
    <property type="match status" value="1"/>
</dbReference>
<comment type="similarity">
    <text evidence="2">Belongs to the fimbrial protein family.</text>
</comment>
<evidence type="ECO:0000256" key="5">
    <source>
        <dbReference type="SAM" id="SignalP"/>
    </source>
</evidence>
<reference evidence="6 9" key="2">
    <citation type="submission" date="2019-09" db="EMBL/GenBank/DDBJ databases">
        <title>Draft genome sequences of 48 bacterial type strains from the CCUG.</title>
        <authorList>
            <person name="Tunovic T."/>
            <person name="Pineiro-Iglesias B."/>
            <person name="Unosson C."/>
            <person name="Inganas E."/>
            <person name="Ohlen M."/>
            <person name="Cardew S."/>
            <person name="Jensie-Markopoulos S."/>
            <person name="Salva-Serra F."/>
            <person name="Jaen-Luchoro D."/>
            <person name="Karlsson R."/>
            <person name="Svensson-Stadler L."/>
            <person name="Chun J."/>
            <person name="Moore E."/>
        </authorList>
    </citation>
    <scope>NUCLEOTIDE SEQUENCE [LARGE SCALE GENOMIC DNA]</scope>
    <source>
        <strain evidence="6 9">CCUG 65687</strain>
    </source>
</reference>
<dbReference type="GO" id="GO:0009289">
    <property type="term" value="C:pilus"/>
    <property type="evidence" value="ECO:0007669"/>
    <property type="project" value="UniProtKB-SubCell"/>
</dbReference>
<dbReference type="PANTHER" id="PTHR33420">
    <property type="entry name" value="FIMBRIAL SUBUNIT ELFA-RELATED"/>
    <property type="match status" value="1"/>
</dbReference>
<evidence type="ECO:0000256" key="3">
    <source>
        <dbReference type="ARBA" id="ARBA00022729"/>
    </source>
</evidence>
<dbReference type="Gene3D" id="2.60.40.1090">
    <property type="entry name" value="Fimbrial-type adhesion domain"/>
    <property type="match status" value="1"/>
</dbReference>
<proteinExistence type="inferred from homology"/>
<keyword evidence="4" id="KW-0281">Fimbrium</keyword>
<dbReference type="Proteomes" id="UP000068016">
    <property type="component" value="Unassembled WGS sequence"/>
</dbReference>
<name>A0A119VJ45_9BURK</name>
<evidence type="ECO:0000313" key="9">
    <source>
        <dbReference type="Proteomes" id="UP000473571"/>
    </source>
</evidence>
<accession>A0A119VJ45</accession>
<evidence type="ECO:0000256" key="1">
    <source>
        <dbReference type="ARBA" id="ARBA00004561"/>
    </source>
</evidence>
<organism evidence="7 8">
    <name type="scientific">Burkholderia territorii</name>
    <dbReference type="NCBI Taxonomy" id="1503055"/>
    <lineage>
        <taxon>Bacteria</taxon>
        <taxon>Pseudomonadati</taxon>
        <taxon>Pseudomonadota</taxon>
        <taxon>Betaproteobacteria</taxon>
        <taxon>Burkholderiales</taxon>
        <taxon>Burkholderiaceae</taxon>
        <taxon>Burkholderia</taxon>
        <taxon>Burkholderia cepacia complex</taxon>
    </lineage>
</organism>
<dbReference type="PANTHER" id="PTHR33420:SF3">
    <property type="entry name" value="FIMBRIAL SUBUNIT ELFA"/>
    <property type="match status" value="1"/>
</dbReference>
<keyword evidence="3 5" id="KW-0732">Signal</keyword>
<dbReference type="GO" id="GO:0043709">
    <property type="term" value="P:cell adhesion involved in single-species biofilm formation"/>
    <property type="evidence" value="ECO:0007669"/>
    <property type="project" value="TreeGrafter"/>
</dbReference>
<dbReference type="EMBL" id="VZOL01000047">
    <property type="protein sequence ID" value="KAB0684848.1"/>
    <property type="molecule type" value="Genomic_DNA"/>
</dbReference>
<dbReference type="InterPro" id="IPR008966">
    <property type="entry name" value="Adhesion_dom_sf"/>
</dbReference>
<comment type="caution">
    <text evidence="7">The sequence shown here is derived from an EMBL/GenBank/DDBJ whole genome shotgun (WGS) entry which is preliminary data.</text>
</comment>
<feature type="chain" id="PRO_5041597786" evidence="5">
    <location>
        <begin position="27"/>
        <end position="191"/>
    </location>
</feature>
<dbReference type="InterPro" id="IPR036937">
    <property type="entry name" value="Adhesion_dom_fimbrial_sf"/>
</dbReference>
<evidence type="ECO:0000313" key="8">
    <source>
        <dbReference type="Proteomes" id="UP000068016"/>
    </source>
</evidence>
<evidence type="ECO:0000256" key="2">
    <source>
        <dbReference type="ARBA" id="ARBA00006671"/>
    </source>
</evidence>
<dbReference type="AlphaFoldDB" id="A0A119VJ45"/>
<gene>
    <name evidence="6" type="ORF">F7R13_06900</name>
    <name evidence="7" type="ORF">WT83_18635</name>
</gene>
<dbReference type="EMBL" id="LPLZ01000050">
    <property type="protein sequence ID" value="KWN13831.1"/>
    <property type="molecule type" value="Genomic_DNA"/>
</dbReference>
<sequence length="191" mass="19479">MSKKILGPLSAGAVALAIALPGISHAADGTIDFNGEVVSQTCTINGNNTGKSDFTVTLKSVPASALKKDGDFAERTPWTIALTNCTPASGNVTVYFEPGPQVDFNTGRLKNSTGTATNGKAFATNVEVGLLNSGFQPITLGNDPSTQGADVVAIGADGTATLKFYAQYVATGGAATPGPVQTQVMYTLNFS</sequence>
<protein>
    <submittedName>
        <fullName evidence="6">Type 1 fimbrial protein</fullName>
    </submittedName>
</protein>
<comment type="subcellular location">
    <subcellularLocation>
        <location evidence="1">Fimbrium</location>
    </subcellularLocation>
</comment>
<dbReference type="InterPro" id="IPR039458">
    <property type="entry name" value="FimA-like"/>
</dbReference>
<evidence type="ECO:0000313" key="7">
    <source>
        <dbReference type="EMBL" id="KWN13831.1"/>
    </source>
</evidence>